<reference evidence="2 3" key="1">
    <citation type="submission" date="2018-04" db="EMBL/GenBank/DDBJ databases">
        <title>Flavobacterium sp. nov., isolated from glacier ice.</title>
        <authorList>
            <person name="Liu Q."/>
            <person name="Xin Y.-H."/>
        </authorList>
    </citation>
    <scope>NUCLEOTIDE SEQUENCE [LARGE SCALE GENOMIC DNA]</scope>
    <source>
        <strain evidence="2 3">RB1R5</strain>
    </source>
</reference>
<organism evidence="2 3">
    <name type="scientific">Flavobacterium psychrotolerans</name>
    <dbReference type="NCBI Taxonomy" id="2169410"/>
    <lineage>
        <taxon>Bacteria</taxon>
        <taxon>Pseudomonadati</taxon>
        <taxon>Bacteroidota</taxon>
        <taxon>Flavobacteriia</taxon>
        <taxon>Flavobacteriales</taxon>
        <taxon>Flavobacteriaceae</taxon>
        <taxon>Flavobacterium</taxon>
    </lineage>
</organism>
<protein>
    <submittedName>
        <fullName evidence="2">Uncharacterized protein</fullName>
    </submittedName>
</protein>
<sequence>MDFYSNKNRMNVVRVILLIVSVILLFLNIYNSYKNSSINYLGIVSNILLIFAMTIGIIENRTNK</sequence>
<evidence type="ECO:0000313" key="3">
    <source>
        <dbReference type="Proteomes" id="UP000245449"/>
    </source>
</evidence>
<evidence type="ECO:0000256" key="1">
    <source>
        <dbReference type="SAM" id="Phobius"/>
    </source>
</evidence>
<dbReference type="AlphaFoldDB" id="A0A2U1JH99"/>
<proteinExistence type="predicted"/>
<comment type="caution">
    <text evidence="2">The sequence shown here is derived from an EMBL/GenBank/DDBJ whole genome shotgun (WGS) entry which is preliminary data.</text>
</comment>
<keyword evidence="1" id="KW-0472">Membrane</keyword>
<feature type="transmembrane region" description="Helical" evidence="1">
    <location>
        <begin position="12"/>
        <end position="31"/>
    </location>
</feature>
<evidence type="ECO:0000313" key="2">
    <source>
        <dbReference type="EMBL" id="PWA04379.1"/>
    </source>
</evidence>
<feature type="transmembrane region" description="Helical" evidence="1">
    <location>
        <begin position="37"/>
        <end position="58"/>
    </location>
</feature>
<gene>
    <name evidence="2" type="ORF">DB895_11540</name>
</gene>
<keyword evidence="1" id="KW-1133">Transmembrane helix</keyword>
<keyword evidence="3" id="KW-1185">Reference proteome</keyword>
<dbReference type="EMBL" id="QCZI01000015">
    <property type="protein sequence ID" value="PWA04379.1"/>
    <property type="molecule type" value="Genomic_DNA"/>
</dbReference>
<keyword evidence="1" id="KW-0812">Transmembrane</keyword>
<dbReference type="Proteomes" id="UP000245449">
    <property type="component" value="Unassembled WGS sequence"/>
</dbReference>
<accession>A0A2U1JH99</accession>
<name>A0A2U1JH99_9FLAO</name>